<feature type="domain" description="Putative zinc-finger" evidence="4">
    <location>
        <begin position="5"/>
        <end position="38"/>
    </location>
</feature>
<organism evidence="5 6">
    <name type="scientific">Virgibacillus phasianinus</name>
    <dbReference type="NCBI Taxonomy" id="2017483"/>
    <lineage>
        <taxon>Bacteria</taxon>
        <taxon>Bacillati</taxon>
        <taxon>Bacillota</taxon>
        <taxon>Bacilli</taxon>
        <taxon>Bacillales</taxon>
        <taxon>Bacillaceae</taxon>
        <taxon>Virgibacillus</taxon>
    </lineage>
</organism>
<dbReference type="Pfam" id="PF13490">
    <property type="entry name" value="zf-HC2"/>
    <property type="match status" value="1"/>
</dbReference>
<keyword evidence="3" id="KW-0472">Membrane</keyword>
<feature type="transmembrane region" description="Helical" evidence="3">
    <location>
        <begin position="83"/>
        <end position="108"/>
    </location>
</feature>
<dbReference type="InterPro" id="IPR041916">
    <property type="entry name" value="Anti_sigma_zinc_sf"/>
</dbReference>
<evidence type="ECO:0000313" key="5">
    <source>
        <dbReference type="EMBL" id="ASK61569.1"/>
    </source>
</evidence>
<comment type="similarity">
    <text evidence="1">Belongs to the zinc-associated anti-sigma factor (ZAS) superfamily. Anti-sigma-W factor family.</text>
</comment>
<dbReference type="Gene3D" id="1.10.10.1320">
    <property type="entry name" value="Anti-sigma factor, zinc-finger domain"/>
    <property type="match status" value="1"/>
</dbReference>
<name>A0A220U0H5_9BACI</name>
<dbReference type="Proteomes" id="UP000198312">
    <property type="component" value="Chromosome"/>
</dbReference>
<protein>
    <recommendedName>
        <fullName evidence="2">Anti-sigma-W factor RsiW</fullName>
    </recommendedName>
</protein>
<gene>
    <name evidence="5" type="ORF">CFK37_04955</name>
</gene>
<evidence type="ECO:0000259" key="4">
    <source>
        <dbReference type="Pfam" id="PF13490"/>
    </source>
</evidence>
<evidence type="ECO:0000256" key="1">
    <source>
        <dbReference type="ARBA" id="ARBA00024353"/>
    </source>
</evidence>
<dbReference type="EMBL" id="CP022315">
    <property type="protein sequence ID" value="ASK61569.1"/>
    <property type="molecule type" value="Genomic_DNA"/>
</dbReference>
<dbReference type="InterPro" id="IPR027383">
    <property type="entry name" value="Znf_put"/>
</dbReference>
<keyword evidence="3" id="KW-1133">Transmembrane helix</keyword>
<proteinExistence type="inferred from homology"/>
<evidence type="ECO:0000313" key="6">
    <source>
        <dbReference type="Proteomes" id="UP000198312"/>
    </source>
</evidence>
<keyword evidence="6" id="KW-1185">Reference proteome</keyword>
<sequence length="216" mass="24428">MNCDKEAIMLMHKYFDGDLTKSEEASLREHLEGCEACQKHFHELKRTITWVQSAEKVSAPEGFTSKVMDNLPREKRRISYIRWFKAHPVVTAAAIFFIFMFSSVFAAWDQGSELVVSKQENLIIKGDTVIVPAGVTVSGDLLVKNGNLKIEGTVDGNVTLIHGNLIDDSINGEGLMASVGEVNGEFKQVDQVFEWMWYHLRELFEGIFSLGQIWVR</sequence>
<dbReference type="AlphaFoldDB" id="A0A220U0H5"/>
<reference evidence="5 6" key="1">
    <citation type="submission" date="2017-07" db="EMBL/GenBank/DDBJ databases">
        <title>Virgibacillus sp. LM2416.</title>
        <authorList>
            <person name="Tak E.J."/>
            <person name="Bae J.-W."/>
        </authorList>
    </citation>
    <scope>NUCLEOTIDE SEQUENCE [LARGE SCALE GENOMIC DNA]</scope>
    <source>
        <strain evidence="5 6">LM2416</strain>
    </source>
</reference>
<evidence type="ECO:0000256" key="3">
    <source>
        <dbReference type="SAM" id="Phobius"/>
    </source>
</evidence>
<accession>A0A220U0H5</accession>
<evidence type="ECO:0000256" key="2">
    <source>
        <dbReference type="ARBA" id="ARBA00024438"/>
    </source>
</evidence>
<keyword evidence="3" id="KW-0812">Transmembrane</keyword>
<dbReference type="OrthoDB" id="9782842at2"/>
<dbReference type="RefSeq" id="WP_089060846.1">
    <property type="nucleotide sequence ID" value="NZ_CP022315.1"/>
</dbReference>
<dbReference type="KEGG" id="vil:CFK37_04955"/>